<gene>
    <name evidence="1" type="ORF">OS493_014239</name>
</gene>
<keyword evidence="2" id="KW-1185">Reference proteome</keyword>
<organism evidence="1 2">
    <name type="scientific">Desmophyllum pertusum</name>
    <dbReference type="NCBI Taxonomy" id="174260"/>
    <lineage>
        <taxon>Eukaryota</taxon>
        <taxon>Metazoa</taxon>
        <taxon>Cnidaria</taxon>
        <taxon>Anthozoa</taxon>
        <taxon>Hexacorallia</taxon>
        <taxon>Scleractinia</taxon>
        <taxon>Caryophylliina</taxon>
        <taxon>Caryophylliidae</taxon>
        <taxon>Desmophyllum</taxon>
    </lineage>
</organism>
<dbReference type="OrthoDB" id="5946426at2759"/>
<evidence type="ECO:0000313" key="1">
    <source>
        <dbReference type="EMBL" id="KAJ7373091.1"/>
    </source>
</evidence>
<proteinExistence type="predicted"/>
<dbReference type="Proteomes" id="UP001163046">
    <property type="component" value="Unassembled WGS sequence"/>
</dbReference>
<name>A0A9X0CRS7_9CNID</name>
<accession>A0A9X0CRS7</accession>
<reference evidence="1" key="1">
    <citation type="submission" date="2023-01" db="EMBL/GenBank/DDBJ databases">
        <title>Genome assembly of the deep-sea coral Lophelia pertusa.</title>
        <authorList>
            <person name="Herrera S."/>
            <person name="Cordes E."/>
        </authorList>
    </citation>
    <scope>NUCLEOTIDE SEQUENCE</scope>
    <source>
        <strain evidence="1">USNM1676648</strain>
        <tissue evidence="1">Polyp</tissue>
    </source>
</reference>
<evidence type="ECO:0000313" key="2">
    <source>
        <dbReference type="Proteomes" id="UP001163046"/>
    </source>
</evidence>
<comment type="caution">
    <text evidence="1">The sequence shown here is derived from an EMBL/GenBank/DDBJ whole genome shotgun (WGS) entry which is preliminary data.</text>
</comment>
<protein>
    <submittedName>
        <fullName evidence="1">Uncharacterized protein</fullName>
    </submittedName>
</protein>
<dbReference type="AlphaFoldDB" id="A0A9X0CRS7"/>
<dbReference type="EMBL" id="MU826832">
    <property type="protein sequence ID" value="KAJ7373091.1"/>
    <property type="molecule type" value="Genomic_DNA"/>
</dbReference>
<sequence>MNQKQPLKFSKFLKSKWLTDVKDYELKKATIVVNISNTDAIISGPEPRKVLHPLKSTILQGVSVISAKSLVLINVPEETNIGGMVLEDGWCQLTEQDPTFPKLVPLYKSPQFDVGSVELDPYIASGSKNPNTGDAVKKYNIKVNVWFSPAKTNCGIHNHHTDPELLEVHTQVYGVGRMQKFRENDFKSIYEDVKMSPGFTHNPFAGVDDNGDFFYGWHQYYSDTDCIFMLIEHHPA</sequence>